<organism evidence="4 5">
    <name type="scientific">Rhodoplanes serenus</name>
    <dbReference type="NCBI Taxonomy" id="200615"/>
    <lineage>
        <taxon>Bacteria</taxon>
        <taxon>Pseudomonadati</taxon>
        <taxon>Pseudomonadota</taxon>
        <taxon>Alphaproteobacteria</taxon>
        <taxon>Hyphomicrobiales</taxon>
        <taxon>Nitrobacteraceae</taxon>
        <taxon>Rhodoplanes</taxon>
    </lineage>
</organism>
<name>A0A9X4XJ68_9BRAD</name>
<dbReference type="Gene3D" id="3.40.190.170">
    <property type="entry name" value="Bacterial extracellular solute-binding protein, family 7"/>
    <property type="match status" value="1"/>
</dbReference>
<dbReference type="GO" id="GO:0055085">
    <property type="term" value="P:transmembrane transport"/>
    <property type="evidence" value="ECO:0007669"/>
    <property type="project" value="InterPro"/>
</dbReference>
<keyword evidence="2" id="KW-0813">Transport</keyword>
<dbReference type="NCBIfam" id="NF037995">
    <property type="entry name" value="TRAP_S1"/>
    <property type="match status" value="1"/>
</dbReference>
<evidence type="ECO:0008006" key="6">
    <source>
        <dbReference type="Google" id="ProtNLM"/>
    </source>
</evidence>
<gene>
    <name evidence="4" type="ORF">GJ689_02845</name>
</gene>
<dbReference type="CDD" id="cd13603">
    <property type="entry name" value="PBP2_TRAP_Siap_TeaA_like"/>
    <property type="match status" value="1"/>
</dbReference>
<keyword evidence="3" id="KW-0732">Signal</keyword>
<evidence type="ECO:0000256" key="2">
    <source>
        <dbReference type="ARBA" id="ARBA00022448"/>
    </source>
</evidence>
<dbReference type="PANTHER" id="PTHR33376">
    <property type="match status" value="1"/>
</dbReference>
<evidence type="ECO:0000256" key="3">
    <source>
        <dbReference type="ARBA" id="ARBA00022729"/>
    </source>
</evidence>
<reference evidence="4 5" key="1">
    <citation type="submission" date="2019-11" db="EMBL/GenBank/DDBJ databases">
        <title>Whole-genome sequence of Rhodoplanes serenus DSM 18633, type strain.</title>
        <authorList>
            <person name="Kyndt J.A."/>
            <person name="Meyer T.E."/>
        </authorList>
    </citation>
    <scope>NUCLEOTIDE SEQUENCE [LARGE SCALE GENOMIC DNA]</scope>
    <source>
        <strain evidence="4 5">DSM 18633</strain>
    </source>
</reference>
<accession>A0A9X4XJ68</accession>
<evidence type="ECO:0000256" key="1">
    <source>
        <dbReference type="ARBA" id="ARBA00009023"/>
    </source>
</evidence>
<dbReference type="EMBL" id="WNKV01000002">
    <property type="protein sequence ID" value="MTW15141.1"/>
    <property type="molecule type" value="Genomic_DNA"/>
</dbReference>
<sequence length="308" mass="33621">MTRPIEIRMGGYGPSTTCFSKALKLVGDRVEAAFGDAVRVHYVWNIMDLGYRAEDILWLVESGVLSLGYQSSSYLTDRVPELGLADLPFLFADNDAARAAMDGALGDWMTSRIEAQCGYRILGWFENGFRHVSNRLRPVHSAADLARMSIRVLPSDVHARSFALLGATPLRLDLTEAIARIAAGTLDAQENPLANTVTYGVHRFHPFHTLTGHFYVSRPVFVCRDQFDGWPPALRETMRAAVREAVVAQRVLTAEEDDDARGAIAAAGCTLITPTAAEHATFVDAVAPLLADAQATYGSAAMRLIRQG</sequence>
<proteinExistence type="inferred from homology"/>
<dbReference type="Pfam" id="PF03480">
    <property type="entry name" value="DctP"/>
    <property type="match status" value="1"/>
</dbReference>
<dbReference type="Proteomes" id="UP000438991">
    <property type="component" value="Unassembled WGS sequence"/>
</dbReference>
<comment type="similarity">
    <text evidence="1">Belongs to the bacterial solute-binding protein 7 family.</text>
</comment>
<dbReference type="AlphaFoldDB" id="A0A9X4XJ68"/>
<dbReference type="InterPro" id="IPR018389">
    <property type="entry name" value="DctP_fam"/>
</dbReference>
<evidence type="ECO:0000313" key="5">
    <source>
        <dbReference type="Proteomes" id="UP000438991"/>
    </source>
</evidence>
<dbReference type="PANTHER" id="PTHR33376:SF7">
    <property type="entry name" value="C4-DICARBOXYLATE-BINDING PROTEIN DCTB"/>
    <property type="match status" value="1"/>
</dbReference>
<evidence type="ECO:0000313" key="4">
    <source>
        <dbReference type="EMBL" id="MTW15141.1"/>
    </source>
</evidence>
<dbReference type="InterPro" id="IPR038404">
    <property type="entry name" value="TRAP_DctP_sf"/>
</dbReference>
<comment type="caution">
    <text evidence="4">The sequence shown here is derived from an EMBL/GenBank/DDBJ whole genome shotgun (WGS) entry which is preliminary data.</text>
</comment>
<dbReference type="RefSeq" id="WP_155478492.1">
    <property type="nucleotide sequence ID" value="NZ_WNKV01000002.1"/>
</dbReference>
<protein>
    <recommendedName>
        <fullName evidence="6">TRAP transporter substrate-binding protein</fullName>
    </recommendedName>
</protein>